<dbReference type="Proteomes" id="UP001174909">
    <property type="component" value="Unassembled WGS sequence"/>
</dbReference>
<dbReference type="InterPro" id="IPR018657">
    <property type="entry name" value="LarA-like_N"/>
</dbReference>
<dbReference type="PANTHER" id="PTHR33171:SF17">
    <property type="entry name" value="LARA-LIKE N-TERMINAL DOMAIN-CONTAINING PROTEIN"/>
    <property type="match status" value="1"/>
</dbReference>
<protein>
    <submittedName>
        <fullName evidence="2">Lactate racemase</fullName>
    </submittedName>
</protein>
<dbReference type="Gene3D" id="3.40.50.11440">
    <property type="match status" value="1"/>
</dbReference>
<feature type="domain" description="LarA-like N-terminal" evidence="1">
    <location>
        <begin position="7"/>
        <end position="208"/>
    </location>
</feature>
<gene>
    <name evidence="2" type="ORF">GBAR_LOCUS12083</name>
</gene>
<dbReference type="Pfam" id="PF09861">
    <property type="entry name" value="Lar_N"/>
    <property type="match status" value="1"/>
</dbReference>
<evidence type="ECO:0000313" key="3">
    <source>
        <dbReference type="Proteomes" id="UP001174909"/>
    </source>
</evidence>
<dbReference type="GO" id="GO:0050043">
    <property type="term" value="F:lactate racemase activity"/>
    <property type="evidence" value="ECO:0007669"/>
    <property type="project" value="InterPro"/>
</dbReference>
<accession>A0AA35WN84</accession>
<reference evidence="2" key="1">
    <citation type="submission" date="2023-03" db="EMBL/GenBank/DDBJ databases">
        <authorList>
            <person name="Steffen K."/>
            <person name="Cardenas P."/>
        </authorList>
    </citation>
    <scope>NUCLEOTIDE SEQUENCE</scope>
</reference>
<dbReference type="InterPro" id="IPR048068">
    <property type="entry name" value="LarA-like"/>
</dbReference>
<organism evidence="2 3">
    <name type="scientific">Geodia barretti</name>
    <name type="common">Barrett's horny sponge</name>
    <dbReference type="NCBI Taxonomy" id="519541"/>
    <lineage>
        <taxon>Eukaryota</taxon>
        <taxon>Metazoa</taxon>
        <taxon>Porifera</taxon>
        <taxon>Demospongiae</taxon>
        <taxon>Heteroscleromorpha</taxon>
        <taxon>Tetractinellida</taxon>
        <taxon>Astrophorina</taxon>
        <taxon>Geodiidae</taxon>
        <taxon>Geodia</taxon>
    </lineage>
</organism>
<comment type="caution">
    <text evidence="2">The sequence shown here is derived from an EMBL/GenBank/DDBJ whole genome shotgun (WGS) entry which is preliminary data.</text>
</comment>
<evidence type="ECO:0000313" key="2">
    <source>
        <dbReference type="EMBL" id="CAI8020202.1"/>
    </source>
</evidence>
<dbReference type="PANTHER" id="PTHR33171">
    <property type="entry name" value="LAR_N DOMAIN-CONTAINING PROTEIN"/>
    <property type="match status" value="1"/>
</dbReference>
<sequence>MIVEMRYGAGTLPIEIPDKNVASVLEISESVPLSDEDGAVREAIARPIASPPLAEIAKGRESACIVISDVTRPVPNKVILPPMLETLERAGIPREKITILIATGIHRPNEGAELEQMVGRDIIDTYRIVNHFSQKPEHHEYLGETQNGTPVHIDKTYLESDLKIATGLIEPHLMAGYSGGRKAICPGIASVETMKVMHGPELMEHPKSSSWYLRGQSVSHRSD</sequence>
<evidence type="ECO:0000259" key="1">
    <source>
        <dbReference type="Pfam" id="PF09861"/>
    </source>
</evidence>
<proteinExistence type="predicted"/>
<dbReference type="EMBL" id="CASHTH010001808">
    <property type="protein sequence ID" value="CAI8020202.1"/>
    <property type="molecule type" value="Genomic_DNA"/>
</dbReference>
<keyword evidence="3" id="KW-1185">Reference proteome</keyword>
<dbReference type="AlphaFoldDB" id="A0AA35WN84"/>
<name>A0AA35WN84_GEOBA</name>